<evidence type="ECO:0000259" key="7">
    <source>
        <dbReference type="PROSITE" id="PS51767"/>
    </source>
</evidence>
<dbReference type="GO" id="GO:0006508">
    <property type="term" value="P:proteolysis"/>
    <property type="evidence" value="ECO:0007669"/>
    <property type="project" value="UniProtKB-KW"/>
</dbReference>
<evidence type="ECO:0000313" key="8">
    <source>
        <dbReference type="EMBL" id="TQV89968.1"/>
    </source>
</evidence>
<dbReference type="PROSITE" id="PS00141">
    <property type="entry name" value="ASP_PROTEASE"/>
    <property type="match status" value="1"/>
</dbReference>
<dbReference type="Proteomes" id="UP000315783">
    <property type="component" value="Unassembled WGS sequence"/>
</dbReference>
<evidence type="ECO:0000313" key="9">
    <source>
        <dbReference type="Proteomes" id="UP000315783"/>
    </source>
</evidence>
<dbReference type="AlphaFoldDB" id="A0A545UKH8"/>
<accession>A0A545UKH8</accession>
<dbReference type="PROSITE" id="PS51767">
    <property type="entry name" value="PEPTIDASE_A1"/>
    <property type="match status" value="1"/>
</dbReference>
<feature type="chain" id="PRO_5022133739" evidence="6">
    <location>
        <begin position="22"/>
        <end position="387"/>
    </location>
</feature>
<feature type="signal peptide" evidence="6">
    <location>
        <begin position="1"/>
        <end position="21"/>
    </location>
</feature>
<gene>
    <name evidence="8" type="ORF">IF1G_11366</name>
</gene>
<evidence type="ECO:0000256" key="5">
    <source>
        <dbReference type="SAM" id="MobiDB-lite"/>
    </source>
</evidence>
<evidence type="ECO:0000256" key="1">
    <source>
        <dbReference type="ARBA" id="ARBA00007447"/>
    </source>
</evidence>
<dbReference type="SUPFAM" id="SSF50630">
    <property type="entry name" value="Acid proteases"/>
    <property type="match status" value="1"/>
</dbReference>
<dbReference type="InterPro" id="IPR033121">
    <property type="entry name" value="PEPTIDASE_A1"/>
</dbReference>
<dbReference type="InterPro" id="IPR001461">
    <property type="entry name" value="Aspartic_peptidase_A1"/>
</dbReference>
<dbReference type="Pfam" id="PF00026">
    <property type="entry name" value="Asp"/>
    <property type="match status" value="1"/>
</dbReference>
<keyword evidence="6" id="KW-0732">Signal</keyword>
<keyword evidence="9" id="KW-1185">Reference proteome</keyword>
<feature type="domain" description="Peptidase A1" evidence="7">
    <location>
        <begin position="77"/>
        <end position="384"/>
    </location>
</feature>
<feature type="region of interest" description="Disordered" evidence="5">
    <location>
        <begin position="41"/>
        <end position="73"/>
    </location>
</feature>
<name>A0A545UKH8_9HYPO</name>
<comment type="similarity">
    <text evidence="1 4">Belongs to the peptidase A1 family.</text>
</comment>
<dbReference type="EMBL" id="SPUK01000050">
    <property type="protein sequence ID" value="TQV89968.1"/>
    <property type="molecule type" value="Genomic_DNA"/>
</dbReference>
<dbReference type="InterPro" id="IPR021109">
    <property type="entry name" value="Peptidase_aspartic_dom_sf"/>
</dbReference>
<reference evidence="8 9" key="1">
    <citation type="journal article" date="2019" name="Appl. Microbiol. Biotechnol.">
        <title>Genome sequence of Isaria javanica and comparative genome analysis insights into family S53 peptidase evolution in fungal entomopathogens.</title>
        <authorList>
            <person name="Lin R."/>
            <person name="Zhang X."/>
            <person name="Xin B."/>
            <person name="Zou M."/>
            <person name="Gao Y."/>
            <person name="Qin F."/>
            <person name="Hu Q."/>
            <person name="Xie B."/>
            <person name="Cheng X."/>
        </authorList>
    </citation>
    <scope>NUCLEOTIDE SEQUENCE [LARGE SCALE GENOMIC DNA]</scope>
    <source>
        <strain evidence="8 9">IJ1G</strain>
    </source>
</reference>
<dbReference type="InterPro" id="IPR001969">
    <property type="entry name" value="Aspartic_peptidase_AS"/>
</dbReference>
<dbReference type="Gene3D" id="2.40.70.10">
    <property type="entry name" value="Acid Proteases"/>
    <property type="match status" value="2"/>
</dbReference>
<keyword evidence="4" id="KW-0645">Protease</keyword>
<sequence length="387" mass="41574">MPKITSILRFTSVASVLAVNAAPFQNDTQFTIPVRYNPNFVLPEPEPEPGLDVARRQEADQGSTPANVSPTRPEGEYYIEVDIGTPPQKMNLVFDTGSSDLWLFGANSQGDIGQDQNRWDPGASSTAQLVPDATWNRRYSDGSGAEGTVYQDSVSMAGVTIREQAVELAQTVRSQRNRNAILGSPVSGVIGFAFDSKNKATPQQKTPFSNMKAGLAKPVFTVNLKKEADGTFGFGFIDESKYTGELVFSSVDSSKGAWTFTSPGYAINDEPFVDAPMIATIDTGSAASQIPAPAYSAYRRANRGVPDVFDCGTALAAFQFGIGNGQAIKVDGEKLKYRRPDGKCQLRLVGGLRGRDTAFFGAPFLEAAYVVFEDGSEGPRVGWATSV</sequence>
<feature type="compositionally biased region" description="Polar residues" evidence="5">
    <location>
        <begin position="60"/>
        <end position="70"/>
    </location>
</feature>
<dbReference type="OrthoDB" id="2747330at2759"/>
<evidence type="ECO:0000256" key="6">
    <source>
        <dbReference type="SAM" id="SignalP"/>
    </source>
</evidence>
<comment type="caution">
    <text evidence="8">The sequence shown here is derived from an EMBL/GenBank/DDBJ whole genome shotgun (WGS) entry which is preliminary data.</text>
</comment>
<dbReference type="PANTHER" id="PTHR47966:SF1">
    <property type="entry name" value="ASPARTYL PROTEINASE"/>
    <property type="match status" value="1"/>
</dbReference>
<feature type="active site" evidence="3">
    <location>
        <position position="95"/>
    </location>
</feature>
<evidence type="ECO:0000256" key="2">
    <source>
        <dbReference type="ARBA" id="ARBA00022750"/>
    </source>
</evidence>
<dbReference type="PRINTS" id="PR00792">
    <property type="entry name" value="PEPSIN"/>
</dbReference>
<dbReference type="PANTHER" id="PTHR47966">
    <property type="entry name" value="BETA-SITE APP-CLEAVING ENZYME, ISOFORM A-RELATED"/>
    <property type="match status" value="1"/>
</dbReference>
<organism evidence="8 9">
    <name type="scientific">Cordyceps javanica</name>
    <dbReference type="NCBI Taxonomy" id="43265"/>
    <lineage>
        <taxon>Eukaryota</taxon>
        <taxon>Fungi</taxon>
        <taxon>Dikarya</taxon>
        <taxon>Ascomycota</taxon>
        <taxon>Pezizomycotina</taxon>
        <taxon>Sordariomycetes</taxon>
        <taxon>Hypocreomycetidae</taxon>
        <taxon>Hypocreales</taxon>
        <taxon>Cordycipitaceae</taxon>
        <taxon>Cordyceps</taxon>
    </lineage>
</organism>
<keyword evidence="2 4" id="KW-0064">Aspartyl protease</keyword>
<keyword evidence="4" id="KW-0378">Hydrolase</keyword>
<protein>
    <submittedName>
        <fullName evidence="8">Endothiapepsin</fullName>
    </submittedName>
</protein>
<evidence type="ECO:0000256" key="4">
    <source>
        <dbReference type="RuleBase" id="RU000454"/>
    </source>
</evidence>
<dbReference type="GO" id="GO:0004190">
    <property type="term" value="F:aspartic-type endopeptidase activity"/>
    <property type="evidence" value="ECO:0007669"/>
    <property type="project" value="UniProtKB-KW"/>
</dbReference>
<evidence type="ECO:0000256" key="3">
    <source>
        <dbReference type="PIRSR" id="PIRSR601461-1"/>
    </source>
</evidence>
<dbReference type="STRING" id="43265.A0A545UKH8"/>
<proteinExistence type="inferred from homology"/>
<feature type="active site" evidence="3">
    <location>
        <position position="282"/>
    </location>
</feature>